<proteinExistence type="predicted"/>
<dbReference type="RefSeq" id="WP_204655078.1">
    <property type="nucleotide sequence ID" value="NZ_JAFBFD010000054.1"/>
</dbReference>
<reference evidence="5" key="1">
    <citation type="journal article" date="2019" name="Int. J. Syst. Evol. Microbiol.">
        <title>The Global Catalogue of Microorganisms (GCM) 10K type strain sequencing project: providing services to taxonomists for standard genome sequencing and annotation.</title>
        <authorList>
            <consortium name="The Broad Institute Genomics Platform"/>
            <consortium name="The Broad Institute Genome Sequencing Center for Infectious Disease"/>
            <person name="Wu L."/>
            <person name="Ma J."/>
        </authorList>
    </citation>
    <scope>NUCLEOTIDE SEQUENCE [LARGE SCALE GENOMIC DNA]</scope>
    <source>
        <strain evidence="5">CGMCC 1.19032</strain>
    </source>
</reference>
<feature type="domain" description="DUF2207" evidence="3">
    <location>
        <begin position="34"/>
        <end position="211"/>
    </location>
</feature>
<dbReference type="InterPro" id="IPR018702">
    <property type="entry name" value="DUF2207"/>
</dbReference>
<dbReference type="Proteomes" id="UP001595969">
    <property type="component" value="Unassembled WGS sequence"/>
</dbReference>
<feature type="transmembrane region" description="Helical" evidence="2">
    <location>
        <begin position="262"/>
        <end position="281"/>
    </location>
</feature>
<name>A0ABV9MU33_9ENTE</name>
<feature type="region of interest" description="Disordered" evidence="1">
    <location>
        <begin position="524"/>
        <end position="556"/>
    </location>
</feature>
<protein>
    <submittedName>
        <fullName evidence="4">DUF2207 domain-containing protein</fullName>
    </submittedName>
</protein>
<evidence type="ECO:0000313" key="5">
    <source>
        <dbReference type="Proteomes" id="UP001595969"/>
    </source>
</evidence>
<evidence type="ECO:0000256" key="1">
    <source>
        <dbReference type="SAM" id="MobiDB-lite"/>
    </source>
</evidence>
<sequence length="556" mass="62733">MEKKGLKVWLFFCTLFIMSKVSFVYAEDHQMQALTIHIFLQPDGSAVVTEKREVTLVEGTENYLVIENLGQSLIQDFTVVENGQPYLFEPNWSIDASRQEKKGKNGIIQTEAGYELVWGIGDYGAHTYELQYTVTEMVKQLTDSQLLFWRFVNDQTNLPPQQLQITIEMAQPFEIENEQIWGFGFPGGVHFEDGLVVATSSEPLTSEDYATLLVRFLDGTFQVNENLGVSFEQIKEQAFDQSDYERSENYAIGTLEEQGLRLFTVLFLPISLIFVLVLAAFKRGIAVTYKANQYQGQYTSEFPYDGPIIELYSVVKQLQRTNFERLFSTLLLKWVYEGRIDIQTLKEGGIFKTSKVAIVFLEENFDAPPLEKTLFDYLKLAAAGQKQVTQKEFSKWVTKNRKLITQWEKDVVAASQASLVEKGFLVPKESGFFKKNRYELTAAGENLQEKIYLLCNYLQDFSKQNQASDPATEDWDELLIWANFFGLLETTYPQMQQLVPNALRESVYSEQLLTATRIYAHQTSVSSNDSSSGSGGSTSSGGGGGSFGGGSGGGTR</sequence>
<evidence type="ECO:0000256" key="2">
    <source>
        <dbReference type="SAM" id="Phobius"/>
    </source>
</evidence>
<dbReference type="EMBL" id="JBHSGS010000001">
    <property type="protein sequence ID" value="MFC4718158.1"/>
    <property type="molecule type" value="Genomic_DNA"/>
</dbReference>
<feature type="compositionally biased region" description="Gly residues" evidence="1">
    <location>
        <begin position="533"/>
        <end position="556"/>
    </location>
</feature>
<keyword evidence="2" id="KW-0812">Transmembrane</keyword>
<comment type="caution">
    <text evidence="4">The sequence shown here is derived from an EMBL/GenBank/DDBJ whole genome shotgun (WGS) entry which is preliminary data.</text>
</comment>
<organism evidence="4 5">
    <name type="scientific">Enterococcus lemanii</name>
    <dbReference type="NCBI Taxonomy" id="1159752"/>
    <lineage>
        <taxon>Bacteria</taxon>
        <taxon>Bacillati</taxon>
        <taxon>Bacillota</taxon>
        <taxon>Bacilli</taxon>
        <taxon>Lactobacillales</taxon>
        <taxon>Enterococcaceae</taxon>
        <taxon>Enterococcus</taxon>
    </lineage>
</organism>
<keyword evidence="2" id="KW-0472">Membrane</keyword>
<accession>A0ABV9MU33</accession>
<keyword evidence="2" id="KW-1133">Transmembrane helix</keyword>
<keyword evidence="5" id="KW-1185">Reference proteome</keyword>
<evidence type="ECO:0000259" key="3">
    <source>
        <dbReference type="Pfam" id="PF09972"/>
    </source>
</evidence>
<dbReference type="Pfam" id="PF09972">
    <property type="entry name" value="DUF2207"/>
    <property type="match status" value="1"/>
</dbReference>
<gene>
    <name evidence="4" type="ORF">ACFO5I_00015</name>
</gene>
<evidence type="ECO:0000313" key="4">
    <source>
        <dbReference type="EMBL" id="MFC4718158.1"/>
    </source>
</evidence>